<gene>
    <name evidence="3" type="ORF">ABIA52_000683</name>
</gene>
<reference evidence="3 4" key="1">
    <citation type="submission" date="2024-10" db="EMBL/GenBank/DDBJ databases">
        <title>Novel secondary metabolite-producing bacteria for plant disease control.</title>
        <authorList>
            <person name="Chevrette M."/>
        </authorList>
    </citation>
    <scope>NUCLEOTIDE SEQUENCE [LARGE SCALE GENOMIC DNA]</scope>
    <source>
        <strain evidence="3 4">J30 TE3557</strain>
    </source>
</reference>
<feature type="transmembrane region" description="Helical" evidence="2">
    <location>
        <begin position="40"/>
        <end position="60"/>
    </location>
</feature>
<accession>A0ABW8N1B0</accession>
<comment type="caution">
    <text evidence="3">The sequence shown here is derived from an EMBL/GenBank/DDBJ whole genome shotgun (WGS) entry which is preliminary data.</text>
</comment>
<dbReference type="EMBL" id="JBIYEW010000003">
    <property type="protein sequence ID" value="MFK4637794.1"/>
    <property type="molecule type" value="Genomic_DNA"/>
</dbReference>
<protein>
    <submittedName>
        <fullName evidence="3">CBS domain containing-hemolysin-like protein</fullName>
    </submittedName>
</protein>
<dbReference type="Proteomes" id="UP001620520">
    <property type="component" value="Unassembled WGS sequence"/>
</dbReference>
<keyword evidence="2" id="KW-0812">Transmembrane</keyword>
<name>A0ABW8N1B0_9MICC</name>
<evidence type="ECO:0000313" key="4">
    <source>
        <dbReference type="Proteomes" id="UP001620520"/>
    </source>
</evidence>
<feature type="compositionally biased region" description="Basic residues" evidence="1">
    <location>
        <begin position="106"/>
        <end position="123"/>
    </location>
</feature>
<feature type="transmembrane region" description="Helical" evidence="2">
    <location>
        <begin position="6"/>
        <end position="28"/>
    </location>
</feature>
<feature type="region of interest" description="Disordered" evidence="1">
    <location>
        <begin position="99"/>
        <end position="130"/>
    </location>
</feature>
<sequence length="130" mass="14305">MSSMSVAAVSLLAQVIPALLVAGLLGPLFLGFQIEWPERFLYASQIVTVVLAEGVCLYYAVLNEPMPAPWAWVVLLACMYLLLGIVSGVIVWARKTDQERSDLTKTKNKNAKANSRRGRRRGTGRIGDKQ</sequence>
<proteinExistence type="predicted"/>
<evidence type="ECO:0000256" key="2">
    <source>
        <dbReference type="SAM" id="Phobius"/>
    </source>
</evidence>
<organism evidence="3 4">
    <name type="scientific">Paenarthrobacter histidinolovorans</name>
    <dbReference type="NCBI Taxonomy" id="43664"/>
    <lineage>
        <taxon>Bacteria</taxon>
        <taxon>Bacillati</taxon>
        <taxon>Actinomycetota</taxon>
        <taxon>Actinomycetes</taxon>
        <taxon>Micrococcales</taxon>
        <taxon>Micrococcaceae</taxon>
        <taxon>Paenarthrobacter</taxon>
    </lineage>
</organism>
<feature type="transmembrane region" description="Helical" evidence="2">
    <location>
        <begin position="72"/>
        <end position="93"/>
    </location>
</feature>
<keyword evidence="4" id="KW-1185">Reference proteome</keyword>
<evidence type="ECO:0000313" key="3">
    <source>
        <dbReference type="EMBL" id="MFK4637794.1"/>
    </source>
</evidence>
<keyword evidence="2" id="KW-1133">Transmembrane helix</keyword>
<evidence type="ECO:0000256" key="1">
    <source>
        <dbReference type="SAM" id="MobiDB-lite"/>
    </source>
</evidence>
<keyword evidence="2" id="KW-0472">Membrane</keyword>